<dbReference type="InterPro" id="IPR033658">
    <property type="entry name" value="GRX_PICOT-like"/>
</dbReference>
<evidence type="ECO:0000256" key="3">
    <source>
        <dbReference type="ARBA" id="ARBA00023004"/>
    </source>
</evidence>
<dbReference type="OrthoDB" id="415696at2759"/>
<evidence type="ECO:0000256" key="4">
    <source>
        <dbReference type="ARBA" id="ARBA00023014"/>
    </source>
</evidence>
<dbReference type="InterPro" id="IPR036249">
    <property type="entry name" value="Thioredoxin-like_sf"/>
</dbReference>
<keyword evidence="2" id="KW-0479">Metal-binding</keyword>
<dbReference type="PANTHER" id="PTHR10293">
    <property type="entry name" value="GLUTAREDOXIN FAMILY MEMBER"/>
    <property type="match status" value="1"/>
</dbReference>
<dbReference type="SUPFAM" id="SSF52833">
    <property type="entry name" value="Thioredoxin-like"/>
    <property type="match status" value="2"/>
</dbReference>
<evidence type="ECO:0000313" key="9">
    <source>
        <dbReference type="Proteomes" id="UP000092154"/>
    </source>
</evidence>
<protein>
    <submittedName>
        <fullName evidence="8">Glutaredoxin</fullName>
    </submittedName>
</protein>
<dbReference type="Pfam" id="PF00085">
    <property type="entry name" value="Thioredoxin"/>
    <property type="match status" value="1"/>
</dbReference>
<dbReference type="GO" id="GO:0006879">
    <property type="term" value="P:intracellular iron ion homeostasis"/>
    <property type="evidence" value="ECO:0007669"/>
    <property type="project" value="TreeGrafter"/>
</dbReference>
<dbReference type="FunFam" id="3.40.30.10:FF:000012">
    <property type="entry name" value="Monothiol glutaredoxin"/>
    <property type="match status" value="1"/>
</dbReference>
<dbReference type="GO" id="GO:0005829">
    <property type="term" value="C:cytosol"/>
    <property type="evidence" value="ECO:0007669"/>
    <property type="project" value="TreeGrafter"/>
</dbReference>
<evidence type="ECO:0000259" key="7">
    <source>
        <dbReference type="Pfam" id="PF00462"/>
    </source>
</evidence>
<comment type="similarity">
    <text evidence="1">Belongs to the glutaredoxin family. Monothiol subfamily.</text>
</comment>
<dbReference type="PROSITE" id="PS51354">
    <property type="entry name" value="GLUTAREDOXIN_2"/>
    <property type="match status" value="1"/>
</dbReference>
<sequence length="249" mass="27737">MSVIPSDKPSHQRDSIEMSTPENLVNVSSTPQFQELLSKDLKRISLIYFFAPWAAPCEQMDQVVEGLAKAYPKLLTLRVEAEEQADISESFDINSVPACLVIQGHALLGRIEGGDATQLTKTIEKYLGSKSQSATSQPPVPPPSSETEEQLQARMHNIMKQSKVVLFMKGEPDTPRCGFSRTAVALLREKNVAFSHFDILSDQTVRQGLKKLNDWPTYPQFIVNGEFVGGLDVVKEMKESGEFDDVFFV</sequence>
<dbReference type="GO" id="GO:0005634">
    <property type="term" value="C:nucleus"/>
    <property type="evidence" value="ECO:0007669"/>
    <property type="project" value="TreeGrafter"/>
</dbReference>
<evidence type="ECO:0000256" key="5">
    <source>
        <dbReference type="ARBA" id="ARBA00055846"/>
    </source>
</evidence>
<dbReference type="CDD" id="cd02984">
    <property type="entry name" value="TRX_PICOT"/>
    <property type="match status" value="1"/>
</dbReference>
<reference evidence="8 9" key="1">
    <citation type="submission" date="2016-06" db="EMBL/GenBank/DDBJ databases">
        <title>Comparative genomics of the ectomycorrhizal sister species Rhizopogon vinicolor and Rhizopogon vesiculosus (Basidiomycota: Boletales) reveals a divergence of the mating type B locus.</title>
        <authorList>
            <consortium name="DOE Joint Genome Institute"/>
            <person name="Mujic A.B."/>
            <person name="Kuo A."/>
            <person name="Tritt A."/>
            <person name="Lipzen A."/>
            <person name="Chen C."/>
            <person name="Johnson J."/>
            <person name="Sharma A."/>
            <person name="Barry K."/>
            <person name="Grigoriev I.V."/>
            <person name="Spatafora J.W."/>
        </authorList>
    </citation>
    <scope>NUCLEOTIDE SEQUENCE [LARGE SCALE GENOMIC DNA]</scope>
    <source>
        <strain evidence="8 9">AM-OR11-026</strain>
    </source>
</reference>
<comment type="function">
    <text evidence="5">Monothiol glutaredoxin involved in the biogenesis of iron-sulfur clusters. Binds one iron-sulfur cluster per dimer. The iron-sulfur cluster is bound between subunits, and is complexed by a bound glutathione and a cysteine residue from each subunit.</text>
</comment>
<dbReference type="GO" id="GO:0046872">
    <property type="term" value="F:metal ion binding"/>
    <property type="evidence" value="ECO:0007669"/>
    <property type="project" value="UniProtKB-KW"/>
</dbReference>
<keyword evidence="4" id="KW-0411">Iron-sulfur</keyword>
<dbReference type="Proteomes" id="UP000092154">
    <property type="component" value="Unassembled WGS sequence"/>
</dbReference>
<accession>A0A1B7NAJ9</accession>
<keyword evidence="3" id="KW-0408">Iron</keyword>
<name>A0A1B7NAJ9_9AGAM</name>
<evidence type="ECO:0000313" key="8">
    <source>
        <dbReference type="EMBL" id="OAX41911.1"/>
    </source>
</evidence>
<dbReference type="EMBL" id="KV448168">
    <property type="protein sequence ID" value="OAX41911.1"/>
    <property type="molecule type" value="Genomic_DNA"/>
</dbReference>
<dbReference type="InterPro" id="IPR013766">
    <property type="entry name" value="Thioredoxin_domain"/>
</dbReference>
<feature type="domain" description="Glutaredoxin" evidence="7">
    <location>
        <begin position="164"/>
        <end position="228"/>
    </location>
</feature>
<evidence type="ECO:0000256" key="1">
    <source>
        <dbReference type="ARBA" id="ARBA00009630"/>
    </source>
</evidence>
<dbReference type="PANTHER" id="PTHR10293:SF73">
    <property type="entry name" value="GLUTAREDOXIN-3"/>
    <property type="match status" value="1"/>
</dbReference>
<dbReference type="GO" id="GO:0051537">
    <property type="term" value="F:2 iron, 2 sulfur cluster binding"/>
    <property type="evidence" value="ECO:0007669"/>
    <property type="project" value="TreeGrafter"/>
</dbReference>
<dbReference type="InterPro" id="IPR002109">
    <property type="entry name" value="Glutaredoxin"/>
</dbReference>
<feature type="domain" description="Thioredoxin" evidence="6">
    <location>
        <begin position="29"/>
        <end position="124"/>
    </location>
</feature>
<organism evidence="8 9">
    <name type="scientific">Rhizopogon vinicolor AM-OR11-026</name>
    <dbReference type="NCBI Taxonomy" id="1314800"/>
    <lineage>
        <taxon>Eukaryota</taxon>
        <taxon>Fungi</taxon>
        <taxon>Dikarya</taxon>
        <taxon>Basidiomycota</taxon>
        <taxon>Agaricomycotina</taxon>
        <taxon>Agaricomycetes</taxon>
        <taxon>Agaricomycetidae</taxon>
        <taxon>Boletales</taxon>
        <taxon>Suillineae</taxon>
        <taxon>Rhizopogonaceae</taxon>
        <taxon>Rhizopogon</taxon>
    </lineage>
</organism>
<dbReference type="FunFam" id="3.40.30.10:FF:000092">
    <property type="entry name" value="Monothiol glutaredoxin"/>
    <property type="match status" value="1"/>
</dbReference>
<gene>
    <name evidence="8" type="ORF">K503DRAFT_431775</name>
</gene>
<dbReference type="STRING" id="1314800.A0A1B7NAJ9"/>
<dbReference type="FunCoup" id="A0A1B7NAJ9">
    <property type="interactions" value="439"/>
</dbReference>
<proteinExistence type="inferred from homology"/>
<dbReference type="Gene3D" id="3.40.30.10">
    <property type="entry name" value="Glutaredoxin"/>
    <property type="match status" value="2"/>
</dbReference>
<dbReference type="Pfam" id="PF00462">
    <property type="entry name" value="Glutaredoxin"/>
    <property type="match status" value="1"/>
</dbReference>
<evidence type="ECO:0000259" key="6">
    <source>
        <dbReference type="Pfam" id="PF00085"/>
    </source>
</evidence>
<dbReference type="InParanoid" id="A0A1B7NAJ9"/>
<dbReference type="CDD" id="cd03028">
    <property type="entry name" value="GRX_PICOT_like"/>
    <property type="match status" value="1"/>
</dbReference>
<dbReference type="GO" id="GO:0015036">
    <property type="term" value="F:disulfide oxidoreductase activity"/>
    <property type="evidence" value="ECO:0007669"/>
    <property type="project" value="UniProtKB-ARBA"/>
</dbReference>
<evidence type="ECO:0000256" key="2">
    <source>
        <dbReference type="ARBA" id="ARBA00022723"/>
    </source>
</evidence>
<dbReference type="AlphaFoldDB" id="A0A1B7NAJ9"/>
<dbReference type="InterPro" id="IPR004480">
    <property type="entry name" value="Monothiol_GRX-rel"/>
</dbReference>
<keyword evidence="9" id="KW-1185">Reference proteome</keyword>